<dbReference type="Proteomes" id="UP000036367">
    <property type="component" value="Unassembled WGS sequence"/>
</dbReference>
<dbReference type="EMBL" id="LECT01000036">
    <property type="protein sequence ID" value="KLU03545.1"/>
    <property type="molecule type" value="Genomic_DNA"/>
</dbReference>
<dbReference type="STRING" id="595434.RISK_004442"/>
<evidence type="ECO:0000256" key="1">
    <source>
        <dbReference type="SAM" id="Phobius"/>
    </source>
</evidence>
<dbReference type="SUPFAM" id="SSF54523">
    <property type="entry name" value="Pili subunits"/>
    <property type="match status" value="1"/>
</dbReference>
<accession>A0A0J1B9Y1</accession>
<dbReference type="InterPro" id="IPR011453">
    <property type="entry name" value="DUF1559"/>
</dbReference>
<dbReference type="NCBIfam" id="TIGR04294">
    <property type="entry name" value="pre_pil_HX9DG"/>
    <property type="match status" value="1"/>
</dbReference>
<keyword evidence="1" id="KW-0812">Transmembrane</keyword>
<dbReference type="PROSITE" id="PS00409">
    <property type="entry name" value="PROKAR_NTER_METHYL"/>
    <property type="match status" value="1"/>
</dbReference>
<evidence type="ECO:0000313" key="4">
    <source>
        <dbReference type="Proteomes" id="UP000036367"/>
    </source>
</evidence>
<reference evidence="3" key="1">
    <citation type="submission" date="2015-05" db="EMBL/GenBank/DDBJ databases">
        <title>Permanent draft genome of Rhodopirellula islandicus K833.</title>
        <authorList>
            <person name="Kizina J."/>
            <person name="Richter M."/>
            <person name="Glockner F.O."/>
            <person name="Harder J."/>
        </authorList>
    </citation>
    <scope>NUCLEOTIDE SEQUENCE [LARGE SCALE GENOMIC DNA]</scope>
    <source>
        <strain evidence="3">K833</strain>
    </source>
</reference>
<dbReference type="AlphaFoldDB" id="A0A0J1B9Y1"/>
<gene>
    <name evidence="3" type="ORF">RISK_004442</name>
</gene>
<dbReference type="Pfam" id="PF07963">
    <property type="entry name" value="N_methyl"/>
    <property type="match status" value="1"/>
</dbReference>
<dbReference type="Gene3D" id="3.30.700.10">
    <property type="entry name" value="Glycoprotein, Type 4 Pilin"/>
    <property type="match status" value="1"/>
</dbReference>
<feature type="domain" description="DUF1559" evidence="2">
    <location>
        <begin position="74"/>
        <end position="352"/>
    </location>
</feature>
<keyword evidence="1" id="KW-1133">Transmembrane helix</keyword>
<keyword evidence="4" id="KW-1185">Reference proteome</keyword>
<organism evidence="3 4">
    <name type="scientific">Rhodopirellula islandica</name>
    <dbReference type="NCBI Taxonomy" id="595434"/>
    <lineage>
        <taxon>Bacteria</taxon>
        <taxon>Pseudomonadati</taxon>
        <taxon>Planctomycetota</taxon>
        <taxon>Planctomycetia</taxon>
        <taxon>Pirellulales</taxon>
        <taxon>Pirellulaceae</taxon>
        <taxon>Rhodopirellula</taxon>
    </lineage>
</organism>
<dbReference type="InterPro" id="IPR012902">
    <property type="entry name" value="N_methyl_site"/>
</dbReference>
<dbReference type="InterPro" id="IPR027558">
    <property type="entry name" value="Pre_pil_HX9DG_C"/>
</dbReference>
<feature type="transmembrane region" description="Helical" evidence="1">
    <location>
        <begin position="50"/>
        <end position="73"/>
    </location>
</feature>
<dbReference type="InterPro" id="IPR045584">
    <property type="entry name" value="Pilin-like"/>
</dbReference>
<dbReference type="PANTHER" id="PTHR30093:SF2">
    <property type="entry name" value="TYPE II SECRETION SYSTEM PROTEIN H"/>
    <property type="match status" value="1"/>
</dbReference>
<evidence type="ECO:0000259" key="2">
    <source>
        <dbReference type="Pfam" id="PF07596"/>
    </source>
</evidence>
<keyword evidence="1" id="KW-0472">Membrane</keyword>
<protein>
    <recommendedName>
        <fullName evidence="2">DUF1559 domain-containing protein</fullName>
    </recommendedName>
</protein>
<proteinExistence type="predicted"/>
<dbReference type="NCBIfam" id="TIGR02532">
    <property type="entry name" value="IV_pilin_GFxxxE"/>
    <property type="match status" value="1"/>
</dbReference>
<sequence>MDIGTEPMCRHVAIGERSTERVAMRRKTRNSGSTEGEINLISPWGPRTGFTLVELLVVIAIIGMLVGLLLPAVQAAREAARRTDCSNRSRQLALAIHNYHSAYRKLPRAWWLETPPKAFNGGNWMMAILPQLEQQGLDDRIDRSILPVDQLSPSNVAALQTPMSIFVCPSTPGGIESRRYLFDSSPAGLPFTATNLAAADFTPTTGVRGTYANFAYGASLSGGREGALQVVSPIFGGDQDGRFADILDGLSHTTLFGERTGGNVVYSAGREDPVATAALIGVEGGGWGDLLNGEHWLQGSLRSGLSWPPVGGPCAINCTNARGFGFHSFHVGGCHFAFADGSIRFINTSIEPRVFSSHVTRRGREAIADDGI</sequence>
<dbReference type="Pfam" id="PF07596">
    <property type="entry name" value="SBP_bac_10"/>
    <property type="match status" value="1"/>
</dbReference>
<name>A0A0J1B9Y1_RHOIS</name>
<dbReference type="PATRIC" id="fig|595434.4.peg.4214"/>
<comment type="caution">
    <text evidence="3">The sequence shown here is derived from an EMBL/GenBank/DDBJ whole genome shotgun (WGS) entry which is preliminary data.</text>
</comment>
<dbReference type="PANTHER" id="PTHR30093">
    <property type="entry name" value="GENERAL SECRETION PATHWAY PROTEIN G"/>
    <property type="match status" value="1"/>
</dbReference>
<evidence type="ECO:0000313" key="3">
    <source>
        <dbReference type="EMBL" id="KLU03545.1"/>
    </source>
</evidence>